<sequence>MECSSQFPSLGTIYSYNNKLSCETRLEEFLKKIKKRKDEKPKLEGNNSSSAKIIFPAIRTFFKSTFNFEDNHLDIILSDSYTEATKKFIETGRRFDPNLSMEDIFQACRNVWIINGIQSMMGLPIELTPPVFAYSMLYPYTDNYLDNPHITSESKTIFN</sequence>
<comment type="caution">
    <text evidence="1">The sequence shown here is derived from an EMBL/GenBank/DDBJ whole genome shotgun (WGS) entry which is preliminary data.</text>
</comment>
<proteinExistence type="predicted"/>
<organism evidence="1">
    <name type="scientific">marine sediment metagenome</name>
    <dbReference type="NCBI Taxonomy" id="412755"/>
    <lineage>
        <taxon>unclassified sequences</taxon>
        <taxon>metagenomes</taxon>
        <taxon>ecological metagenomes</taxon>
    </lineage>
</organism>
<reference evidence="1" key="1">
    <citation type="journal article" date="2014" name="Front. Microbiol.">
        <title>High frequency of phylogenetically diverse reductive dehalogenase-homologous genes in deep subseafloor sedimentary metagenomes.</title>
        <authorList>
            <person name="Kawai M."/>
            <person name="Futagami T."/>
            <person name="Toyoda A."/>
            <person name="Takaki Y."/>
            <person name="Nishi S."/>
            <person name="Hori S."/>
            <person name="Arai W."/>
            <person name="Tsubouchi T."/>
            <person name="Morono Y."/>
            <person name="Uchiyama I."/>
            <person name="Ito T."/>
            <person name="Fujiyama A."/>
            <person name="Inagaki F."/>
            <person name="Takami H."/>
        </authorList>
    </citation>
    <scope>NUCLEOTIDE SEQUENCE</scope>
    <source>
        <strain evidence="1">Expedition CK06-06</strain>
    </source>
</reference>
<evidence type="ECO:0000313" key="1">
    <source>
        <dbReference type="EMBL" id="GAH30125.1"/>
    </source>
</evidence>
<protein>
    <submittedName>
        <fullName evidence="1">Uncharacterized protein</fullName>
    </submittedName>
</protein>
<name>X1FC41_9ZZZZ</name>
<gene>
    <name evidence="1" type="ORF">S03H2_03294</name>
</gene>
<dbReference type="AlphaFoldDB" id="X1FC41"/>
<accession>X1FC41</accession>
<dbReference type="EMBL" id="BARU01001204">
    <property type="protein sequence ID" value="GAH30125.1"/>
    <property type="molecule type" value="Genomic_DNA"/>
</dbReference>